<keyword evidence="1" id="KW-0812">Transmembrane</keyword>
<accession>A0ABT8UQR4</accession>
<evidence type="ECO:0000256" key="1">
    <source>
        <dbReference type="SAM" id="Phobius"/>
    </source>
</evidence>
<evidence type="ECO:0008006" key="4">
    <source>
        <dbReference type="Google" id="ProtNLM"/>
    </source>
</evidence>
<evidence type="ECO:0000313" key="2">
    <source>
        <dbReference type="EMBL" id="MDO3640130.1"/>
    </source>
</evidence>
<feature type="transmembrane region" description="Helical" evidence="1">
    <location>
        <begin position="52"/>
        <end position="73"/>
    </location>
</feature>
<keyword evidence="1" id="KW-1133">Transmembrane helix</keyword>
<dbReference type="RefSeq" id="WP_302917036.1">
    <property type="nucleotide sequence ID" value="NZ_JAUMSQ010000471.1"/>
</dbReference>
<keyword evidence="1" id="KW-0472">Membrane</keyword>
<evidence type="ECO:0000313" key="3">
    <source>
        <dbReference type="Proteomes" id="UP001168823"/>
    </source>
</evidence>
<gene>
    <name evidence="2" type="ORF">Q2100_30600</name>
</gene>
<organism evidence="2 3">
    <name type="scientific">Mycolicibacterium arseniciresistens</name>
    <dbReference type="NCBI Taxonomy" id="3062257"/>
    <lineage>
        <taxon>Bacteria</taxon>
        <taxon>Bacillati</taxon>
        <taxon>Actinomycetota</taxon>
        <taxon>Actinomycetes</taxon>
        <taxon>Mycobacteriales</taxon>
        <taxon>Mycobacteriaceae</taxon>
        <taxon>Mycolicibacterium</taxon>
    </lineage>
</organism>
<comment type="caution">
    <text evidence="2">The sequence shown here is derived from an EMBL/GenBank/DDBJ whole genome shotgun (WGS) entry which is preliminary data.</text>
</comment>
<keyword evidence="3" id="KW-1185">Reference proteome</keyword>
<protein>
    <recommendedName>
        <fullName evidence="4">Alkaline shock response membrane anchor protein AmaP</fullName>
    </recommendedName>
</protein>
<name>A0ABT8UQR4_9MYCO</name>
<dbReference type="Proteomes" id="UP001168823">
    <property type="component" value="Unassembled WGS sequence"/>
</dbReference>
<dbReference type="EMBL" id="JAUMSQ010000471">
    <property type="protein sequence ID" value="MDO3640130.1"/>
    <property type="molecule type" value="Genomic_DNA"/>
</dbReference>
<proteinExistence type="predicted"/>
<reference evidence="2" key="1">
    <citation type="submission" date="2023-07" db="EMBL/GenBank/DDBJ databases">
        <title>Mycolicibacterium sp. nov., a novel bacterial species.</title>
        <authorList>
            <person name="Cao Y."/>
        </authorList>
    </citation>
    <scope>NUCLEOTIDE SEQUENCE</scope>
    <source>
        <strain evidence="2">KC 300</strain>
    </source>
</reference>
<feature type="transmembrane region" description="Helical" evidence="1">
    <location>
        <begin position="12"/>
        <end position="32"/>
    </location>
</feature>
<sequence>MRRSDLLDRMVLGAVGAVLVAVAVLTLRWTQAPDFSGELLTSPISAAAQHDWWKFACAAAGVVLVVLGVRWLAAHRGPAKAGRVALPGDDEAALSAEVASVAEVAASVLGDMPGVQGAKARAVVENGLPTITLTATVAARCGLAAGVGAADEVVRTVGLMLGDTVAVRTLIRVDTKRRHPPVR</sequence>